<evidence type="ECO:0000313" key="5">
    <source>
        <dbReference type="Proteomes" id="UP001529510"/>
    </source>
</evidence>
<evidence type="ECO:0000256" key="1">
    <source>
        <dbReference type="ARBA" id="ARBA00023180"/>
    </source>
</evidence>
<feature type="domain" description="Sema" evidence="3">
    <location>
        <begin position="1"/>
        <end position="51"/>
    </location>
</feature>
<dbReference type="InterPro" id="IPR001627">
    <property type="entry name" value="Semap_dom"/>
</dbReference>
<dbReference type="InterPro" id="IPR015943">
    <property type="entry name" value="WD40/YVTN_repeat-like_dom_sf"/>
</dbReference>
<dbReference type="PROSITE" id="PS51004">
    <property type="entry name" value="SEMA"/>
    <property type="match status" value="1"/>
</dbReference>
<protein>
    <recommendedName>
        <fullName evidence="3">Sema domain-containing protein</fullName>
    </recommendedName>
</protein>
<dbReference type="Pfam" id="PF01403">
    <property type="entry name" value="Sema"/>
    <property type="match status" value="1"/>
</dbReference>
<dbReference type="PANTHER" id="PTHR11036">
    <property type="entry name" value="SEMAPHORIN"/>
    <property type="match status" value="1"/>
</dbReference>
<keyword evidence="5" id="KW-1185">Reference proteome</keyword>
<evidence type="ECO:0000256" key="2">
    <source>
        <dbReference type="PROSITE-ProRule" id="PRU00352"/>
    </source>
</evidence>
<dbReference type="Gene3D" id="2.130.10.10">
    <property type="entry name" value="YVTN repeat-like/Quinoprotein amine dehydrogenase"/>
    <property type="match status" value="1"/>
</dbReference>
<dbReference type="SUPFAM" id="SSF101912">
    <property type="entry name" value="Sema domain"/>
    <property type="match status" value="1"/>
</dbReference>
<feature type="non-terminal residue" evidence="4">
    <location>
        <position position="1"/>
    </location>
</feature>
<evidence type="ECO:0000259" key="3">
    <source>
        <dbReference type="PROSITE" id="PS51004"/>
    </source>
</evidence>
<evidence type="ECO:0000313" key="4">
    <source>
        <dbReference type="EMBL" id="KAL0171850.1"/>
    </source>
</evidence>
<accession>A0ABD0PDN5</accession>
<dbReference type="Proteomes" id="UP001529510">
    <property type="component" value="Unassembled WGS sequence"/>
</dbReference>
<dbReference type="InterPro" id="IPR027231">
    <property type="entry name" value="Semaphorin"/>
</dbReference>
<dbReference type="EMBL" id="JAMKFB020000016">
    <property type="protein sequence ID" value="KAL0171850.1"/>
    <property type="molecule type" value="Genomic_DNA"/>
</dbReference>
<name>A0ABD0PDN5_CIRMR</name>
<organism evidence="4 5">
    <name type="scientific">Cirrhinus mrigala</name>
    <name type="common">Mrigala</name>
    <dbReference type="NCBI Taxonomy" id="683832"/>
    <lineage>
        <taxon>Eukaryota</taxon>
        <taxon>Metazoa</taxon>
        <taxon>Chordata</taxon>
        <taxon>Craniata</taxon>
        <taxon>Vertebrata</taxon>
        <taxon>Euteleostomi</taxon>
        <taxon>Actinopterygii</taxon>
        <taxon>Neopterygii</taxon>
        <taxon>Teleostei</taxon>
        <taxon>Ostariophysi</taxon>
        <taxon>Cypriniformes</taxon>
        <taxon>Cyprinidae</taxon>
        <taxon>Labeoninae</taxon>
        <taxon>Labeonini</taxon>
        <taxon>Cirrhinus</taxon>
    </lineage>
</organism>
<keyword evidence="1" id="KW-0325">Glycoprotein</keyword>
<comment type="caution">
    <text evidence="4">The sequence shown here is derived from an EMBL/GenBank/DDBJ whole genome shotgun (WGS) entry which is preliminary data.</text>
</comment>
<dbReference type="GO" id="GO:0007399">
    <property type="term" value="P:nervous system development"/>
    <property type="evidence" value="ECO:0007669"/>
    <property type="project" value="UniProtKB-ARBA"/>
</dbReference>
<dbReference type="AlphaFoldDB" id="A0ABD0PDN5"/>
<reference evidence="4 5" key="1">
    <citation type="submission" date="2024-05" db="EMBL/GenBank/DDBJ databases">
        <title>Genome sequencing and assembly of Indian major carp, Cirrhinus mrigala (Hamilton, 1822).</title>
        <authorList>
            <person name="Mohindra V."/>
            <person name="Chowdhury L.M."/>
            <person name="Lal K."/>
            <person name="Jena J.K."/>
        </authorList>
    </citation>
    <scope>NUCLEOTIDE SEQUENCE [LARGE SCALE GENOMIC DNA]</scope>
    <source>
        <strain evidence="4">CM1030</strain>
        <tissue evidence="4">Blood</tissue>
    </source>
</reference>
<comment type="caution">
    <text evidence="2">Lacks conserved residue(s) required for the propagation of feature annotation.</text>
</comment>
<feature type="non-terminal residue" evidence="4">
    <location>
        <position position="51"/>
    </location>
</feature>
<dbReference type="InterPro" id="IPR036352">
    <property type="entry name" value="Semap_dom_sf"/>
</dbReference>
<gene>
    <name evidence="4" type="ORF">M9458_032161</name>
</gene>
<dbReference type="PANTHER" id="PTHR11036:SF11">
    <property type="entry name" value="SEMAPHORIN-6C"/>
    <property type="match status" value="1"/>
</dbReference>
<proteinExistence type="predicted"/>
<sequence>PGSCAGDGPAAGYKSSTDFPDETLTFIKSYPLMDEAVPSVNNRPCFTRTTS</sequence>